<evidence type="ECO:0000313" key="2">
    <source>
        <dbReference type="EMBL" id="CAB3980317.1"/>
    </source>
</evidence>
<sequence length="280" mass="32339">MLSRAMNYLKRKRSDKGVTTTGEPSQAIVPYIPQSEKEDSTVKKEGLFARAFRKIKRRILRVYQPKVPAICLCKTPANGTRTQARYEITPQHVEKESINHLLPRYYILNQFVDMRESRNFEFKTGGGAYPIHILPEHIRKYGSAFLNCDGGVLIAGILDNGLVKGIFCDRRMQDRIRSTVEREMSEFYPPVHKNLYSVYFIPIFDRRLGQYLVNIQVVEIVFKGGEPLALYECGRHMVYLKREGSVDGPLSPLRIKDIVLRKYRSVLAERREQNVTLLSP</sequence>
<comment type="caution">
    <text evidence="2">The sequence shown here is derived from an EMBL/GenBank/DDBJ whole genome shotgun (WGS) entry which is preliminary data.</text>
</comment>
<dbReference type="AlphaFoldDB" id="A0A6S7FRK5"/>
<gene>
    <name evidence="2" type="ORF">PACLA_8A073628</name>
</gene>
<dbReference type="EMBL" id="CACRXK020000280">
    <property type="protein sequence ID" value="CAB3980317.1"/>
    <property type="molecule type" value="Genomic_DNA"/>
</dbReference>
<organism evidence="2 3">
    <name type="scientific">Paramuricea clavata</name>
    <name type="common">Red gorgonian</name>
    <name type="synonym">Violescent sea-whip</name>
    <dbReference type="NCBI Taxonomy" id="317549"/>
    <lineage>
        <taxon>Eukaryota</taxon>
        <taxon>Metazoa</taxon>
        <taxon>Cnidaria</taxon>
        <taxon>Anthozoa</taxon>
        <taxon>Octocorallia</taxon>
        <taxon>Malacalcyonacea</taxon>
        <taxon>Plexauridae</taxon>
        <taxon>Paramuricea</taxon>
    </lineage>
</organism>
<dbReference type="Pfam" id="PF04326">
    <property type="entry name" value="SLFN_AlbA_2"/>
    <property type="match status" value="1"/>
</dbReference>
<name>A0A6S7FRK5_PARCT</name>
<proteinExistence type="predicted"/>
<reference evidence="2" key="1">
    <citation type="submission" date="2020-04" db="EMBL/GenBank/DDBJ databases">
        <authorList>
            <person name="Alioto T."/>
            <person name="Alioto T."/>
            <person name="Gomez Garrido J."/>
        </authorList>
    </citation>
    <scope>NUCLEOTIDE SEQUENCE</scope>
    <source>
        <strain evidence="2">A484AB</strain>
    </source>
</reference>
<dbReference type="Proteomes" id="UP001152795">
    <property type="component" value="Unassembled WGS sequence"/>
</dbReference>
<dbReference type="Gene3D" id="3.30.950.30">
    <property type="entry name" value="Schlafen, AAA domain"/>
    <property type="match status" value="1"/>
</dbReference>
<evidence type="ECO:0000313" key="3">
    <source>
        <dbReference type="Proteomes" id="UP001152795"/>
    </source>
</evidence>
<dbReference type="PANTHER" id="PTHR12155:SF48">
    <property type="entry name" value="RRM DOMAIN-CONTAINING PROTEIN"/>
    <property type="match status" value="1"/>
</dbReference>
<accession>A0A6S7FRK5</accession>
<dbReference type="PANTHER" id="PTHR12155">
    <property type="entry name" value="SCHLAFEN"/>
    <property type="match status" value="1"/>
</dbReference>
<dbReference type="OrthoDB" id="10259112at2759"/>
<dbReference type="InterPro" id="IPR007421">
    <property type="entry name" value="Schlafen_AlbA_2_dom"/>
</dbReference>
<protein>
    <submittedName>
        <fullName evidence="2">Schlafen 1</fullName>
    </submittedName>
</protein>
<keyword evidence="3" id="KW-1185">Reference proteome</keyword>
<feature type="domain" description="Schlafen AlbA-2" evidence="1">
    <location>
        <begin position="116"/>
        <end position="214"/>
    </location>
</feature>
<evidence type="ECO:0000259" key="1">
    <source>
        <dbReference type="Pfam" id="PF04326"/>
    </source>
</evidence>
<dbReference type="InterPro" id="IPR038461">
    <property type="entry name" value="Schlafen_AlbA_2_dom_sf"/>
</dbReference>
<dbReference type="InterPro" id="IPR029684">
    <property type="entry name" value="Schlafen"/>
</dbReference>